<protein>
    <submittedName>
        <fullName evidence="1">Uncharacterized protein</fullName>
    </submittedName>
</protein>
<gene>
    <name evidence="1" type="ORF">S01H1_66401</name>
</gene>
<name>X0WHG9_9ZZZZ</name>
<accession>X0WHG9</accession>
<evidence type="ECO:0000313" key="1">
    <source>
        <dbReference type="EMBL" id="GAG30404.1"/>
    </source>
</evidence>
<dbReference type="AlphaFoldDB" id="X0WHG9"/>
<proteinExistence type="predicted"/>
<dbReference type="EMBL" id="BARS01043902">
    <property type="protein sequence ID" value="GAG30404.1"/>
    <property type="molecule type" value="Genomic_DNA"/>
</dbReference>
<reference evidence="1" key="1">
    <citation type="journal article" date="2014" name="Front. Microbiol.">
        <title>High frequency of phylogenetically diverse reductive dehalogenase-homologous genes in deep subseafloor sedimentary metagenomes.</title>
        <authorList>
            <person name="Kawai M."/>
            <person name="Futagami T."/>
            <person name="Toyoda A."/>
            <person name="Takaki Y."/>
            <person name="Nishi S."/>
            <person name="Hori S."/>
            <person name="Arai W."/>
            <person name="Tsubouchi T."/>
            <person name="Morono Y."/>
            <person name="Uchiyama I."/>
            <person name="Ito T."/>
            <person name="Fujiyama A."/>
            <person name="Inagaki F."/>
            <person name="Takami H."/>
        </authorList>
    </citation>
    <scope>NUCLEOTIDE SEQUENCE</scope>
    <source>
        <strain evidence="1">Expedition CK06-06</strain>
    </source>
</reference>
<sequence>MKKLMIFLFWLVLFLPGVAQSLDSLIVVKYEAKETYPLISKEGSFQVPKDEIVGCFLCDRFMAVPVKNSDKYDIFGLRLVRQENGSLDTLEYGLRLRGTLGRPYKVFVSSFDDLPADLGKIGVRYILDAKGEFKKK</sequence>
<comment type="caution">
    <text evidence="1">The sequence shown here is derived from an EMBL/GenBank/DDBJ whole genome shotgun (WGS) entry which is preliminary data.</text>
</comment>
<organism evidence="1">
    <name type="scientific">marine sediment metagenome</name>
    <dbReference type="NCBI Taxonomy" id="412755"/>
    <lineage>
        <taxon>unclassified sequences</taxon>
        <taxon>metagenomes</taxon>
        <taxon>ecological metagenomes</taxon>
    </lineage>
</organism>